<gene>
    <name evidence="1" type="ORF">NCTC13635_02422</name>
</gene>
<accession>A0A3S4HRS1</accession>
<sequence>MNSPVSRWLISDEINSQAWACASSCGWFSFSHTSLYRVLNANAPTPAICCSWRAGIYWLIFSITAAVRGHFQLMIGYSRAPFSSTSAPSTPKVVTVMPRTVQEASWSWICRQQSAKRCIMASSDHWCQSLFSAAMSLAFAVAARAIMFPCRSTAIARTFVAPQSRTRITSCFIVTPETTLPDGAALIRPTDRARL</sequence>
<dbReference type="AlphaFoldDB" id="A0A3S4HRS1"/>
<name>A0A3S4HRS1_KLEPN</name>
<organism evidence="1 2">
    <name type="scientific">Klebsiella pneumoniae</name>
    <dbReference type="NCBI Taxonomy" id="573"/>
    <lineage>
        <taxon>Bacteria</taxon>
        <taxon>Pseudomonadati</taxon>
        <taxon>Pseudomonadota</taxon>
        <taxon>Gammaproteobacteria</taxon>
        <taxon>Enterobacterales</taxon>
        <taxon>Enterobacteriaceae</taxon>
        <taxon>Klebsiella/Raoultella group</taxon>
        <taxon>Klebsiella</taxon>
        <taxon>Klebsiella pneumoniae complex</taxon>
    </lineage>
</organism>
<evidence type="ECO:0000313" key="2">
    <source>
        <dbReference type="Proteomes" id="UP000282433"/>
    </source>
</evidence>
<reference evidence="1 2" key="1">
    <citation type="submission" date="2018-12" db="EMBL/GenBank/DDBJ databases">
        <authorList>
            <consortium name="Pathogen Informatics"/>
        </authorList>
    </citation>
    <scope>NUCLEOTIDE SEQUENCE [LARGE SCALE GENOMIC DNA]</scope>
    <source>
        <strain evidence="1 2">NCTC13635</strain>
    </source>
</reference>
<dbReference type="Proteomes" id="UP000282433">
    <property type="component" value="Chromosome"/>
</dbReference>
<dbReference type="EMBL" id="LR134162">
    <property type="protein sequence ID" value="VEB01883.1"/>
    <property type="molecule type" value="Genomic_DNA"/>
</dbReference>
<protein>
    <submittedName>
        <fullName evidence="1">Uncharacterized protein</fullName>
    </submittedName>
</protein>
<evidence type="ECO:0000313" key="1">
    <source>
        <dbReference type="EMBL" id="VEB01883.1"/>
    </source>
</evidence>
<proteinExistence type="predicted"/>